<name>A0AC59ZMP0_RANTA</name>
<sequence>IWGFMLQKQPEEVLCTPHRLSLTCWLTLLVAALGGVNLASRTVSQNFLLCSFPVRTSPRGNLFARFGGQKRSSSHVRLLVTISKSPLLYNLCSLNPQEN</sequence>
<evidence type="ECO:0000313" key="2">
    <source>
        <dbReference type="Proteomes" id="UP001162501"/>
    </source>
</evidence>
<gene>
    <name evidence="1" type="ORF">MRATA1EN22A_LOCUS20251</name>
</gene>
<proteinExistence type="predicted"/>
<organism evidence="1 2">
    <name type="scientific">Rangifer tarandus platyrhynchus</name>
    <name type="common">Svalbard reindeer</name>
    <dbReference type="NCBI Taxonomy" id="3082113"/>
    <lineage>
        <taxon>Eukaryota</taxon>
        <taxon>Metazoa</taxon>
        <taxon>Chordata</taxon>
        <taxon>Craniata</taxon>
        <taxon>Vertebrata</taxon>
        <taxon>Euteleostomi</taxon>
        <taxon>Mammalia</taxon>
        <taxon>Eutheria</taxon>
        <taxon>Laurasiatheria</taxon>
        <taxon>Artiodactyla</taxon>
        <taxon>Ruminantia</taxon>
        <taxon>Pecora</taxon>
        <taxon>Cervidae</taxon>
        <taxon>Odocoileinae</taxon>
        <taxon>Rangifer</taxon>
    </lineage>
</organism>
<evidence type="ECO:0000313" key="1">
    <source>
        <dbReference type="EMBL" id="CAN0465382.1"/>
    </source>
</evidence>
<feature type="non-terminal residue" evidence="1">
    <location>
        <position position="99"/>
    </location>
</feature>
<dbReference type="EMBL" id="OX596114">
    <property type="protein sequence ID" value="CAN0465382.1"/>
    <property type="molecule type" value="Genomic_DNA"/>
</dbReference>
<dbReference type="Proteomes" id="UP001162501">
    <property type="component" value="Chromosome 30"/>
</dbReference>
<feature type="non-terminal residue" evidence="1">
    <location>
        <position position="1"/>
    </location>
</feature>
<reference evidence="1" key="1">
    <citation type="submission" date="2023-05" db="EMBL/GenBank/DDBJ databases">
        <authorList>
            <consortium name="ELIXIR-Norway"/>
        </authorList>
    </citation>
    <scope>NUCLEOTIDE SEQUENCE</scope>
</reference>
<protein>
    <submittedName>
        <fullName evidence="1">Uncharacterized protein</fullName>
    </submittedName>
</protein>
<accession>A0AC59ZMP0</accession>
<reference evidence="1" key="2">
    <citation type="submission" date="2025-03" db="EMBL/GenBank/DDBJ databases">
        <authorList>
            <consortium name="ELIXIR-Norway"/>
            <consortium name="Elixir Norway"/>
        </authorList>
    </citation>
    <scope>NUCLEOTIDE SEQUENCE</scope>
</reference>